<sequence length="337" mass="35821">MRWENMFLCSSGSFIPSRFPVADLAVDGETDSRLMRDIDIETVAVSPDGMAAEMAVHAASQALDRARYRGDDIPLIIHACGLDQGHIATGAYLQHALDARSAKAFEVRQGCVSTFTALELACAELTLMPQTERVLITASDQFHTPQFERWRTAPGTVMGDAGAAVLACRSAGTFALVATGQHALPEFEEYARVSALTASGRSTALDGVLANRLVVSRMGAASFMRMLSDGLAKVVLQVLDEAHAGLGEIDHIVVPNLGRSTLDQLFFAPLHASWERSTWGFGRTVGHTGACDPLLGLDHLATSRAVAAGDHILAFTLGAGFVWAAAVFRAADVPDAS</sequence>
<organism evidence="4 5">
    <name type="scientific">Streptomyces olivaceiscleroticus</name>
    <dbReference type="NCBI Taxonomy" id="68245"/>
    <lineage>
        <taxon>Bacteria</taxon>
        <taxon>Bacillati</taxon>
        <taxon>Actinomycetota</taxon>
        <taxon>Actinomycetes</taxon>
        <taxon>Kitasatosporales</taxon>
        <taxon>Streptomycetaceae</taxon>
        <taxon>Streptomyces</taxon>
    </lineage>
</organism>
<protein>
    <submittedName>
        <fullName evidence="4">Ketoacyl-ACP synthase III family protein</fullName>
    </submittedName>
</protein>
<gene>
    <name evidence="4" type="ORF">GCM10010361_29150</name>
</gene>
<dbReference type="Pfam" id="PF08541">
    <property type="entry name" value="ACP_syn_III_C"/>
    <property type="match status" value="1"/>
</dbReference>
<evidence type="ECO:0000256" key="1">
    <source>
        <dbReference type="ARBA" id="ARBA00022679"/>
    </source>
</evidence>
<evidence type="ECO:0000313" key="5">
    <source>
        <dbReference type="Proteomes" id="UP001500909"/>
    </source>
</evidence>
<dbReference type="PANTHER" id="PTHR34069:SF2">
    <property type="entry name" value="BETA-KETOACYL-[ACYL-CARRIER-PROTEIN] SYNTHASE III"/>
    <property type="match status" value="1"/>
</dbReference>
<dbReference type="Proteomes" id="UP001500909">
    <property type="component" value="Unassembled WGS sequence"/>
</dbReference>
<dbReference type="InterPro" id="IPR013747">
    <property type="entry name" value="ACP_syn_III_C"/>
</dbReference>
<accession>A0ABN0ZYU5</accession>
<dbReference type="CDD" id="cd00827">
    <property type="entry name" value="init_cond_enzymes"/>
    <property type="match status" value="1"/>
</dbReference>
<proteinExistence type="predicted"/>
<keyword evidence="5" id="KW-1185">Reference proteome</keyword>
<dbReference type="RefSeq" id="WP_346095358.1">
    <property type="nucleotide sequence ID" value="NZ_BAAABY010000023.1"/>
</dbReference>
<dbReference type="EMBL" id="BAAABY010000023">
    <property type="protein sequence ID" value="GAA0463437.1"/>
    <property type="molecule type" value="Genomic_DNA"/>
</dbReference>
<evidence type="ECO:0000256" key="2">
    <source>
        <dbReference type="ARBA" id="ARBA00023315"/>
    </source>
</evidence>
<comment type="caution">
    <text evidence="4">The sequence shown here is derived from an EMBL/GenBank/DDBJ whole genome shotgun (WGS) entry which is preliminary data.</text>
</comment>
<keyword evidence="2" id="KW-0012">Acyltransferase</keyword>
<evidence type="ECO:0000259" key="3">
    <source>
        <dbReference type="Pfam" id="PF08541"/>
    </source>
</evidence>
<dbReference type="SUPFAM" id="SSF53901">
    <property type="entry name" value="Thiolase-like"/>
    <property type="match status" value="1"/>
</dbReference>
<dbReference type="Gene3D" id="3.40.47.10">
    <property type="match status" value="2"/>
</dbReference>
<reference evidence="4 5" key="1">
    <citation type="journal article" date="2019" name="Int. J. Syst. Evol. Microbiol.">
        <title>The Global Catalogue of Microorganisms (GCM) 10K type strain sequencing project: providing services to taxonomists for standard genome sequencing and annotation.</title>
        <authorList>
            <consortium name="The Broad Institute Genomics Platform"/>
            <consortium name="The Broad Institute Genome Sequencing Center for Infectious Disease"/>
            <person name="Wu L."/>
            <person name="Ma J."/>
        </authorList>
    </citation>
    <scope>NUCLEOTIDE SEQUENCE [LARGE SCALE GENOMIC DNA]</scope>
    <source>
        <strain evidence="4 5">JCM 4805</strain>
    </source>
</reference>
<dbReference type="PANTHER" id="PTHR34069">
    <property type="entry name" value="3-OXOACYL-[ACYL-CARRIER-PROTEIN] SYNTHASE 3"/>
    <property type="match status" value="1"/>
</dbReference>
<name>A0ABN0ZYU5_9ACTN</name>
<evidence type="ECO:0000313" key="4">
    <source>
        <dbReference type="EMBL" id="GAA0463437.1"/>
    </source>
</evidence>
<keyword evidence="1" id="KW-0808">Transferase</keyword>
<feature type="domain" description="Beta-ketoacyl-[acyl-carrier-protein] synthase III C-terminal" evidence="3">
    <location>
        <begin position="239"/>
        <end position="329"/>
    </location>
</feature>
<dbReference type="InterPro" id="IPR016039">
    <property type="entry name" value="Thiolase-like"/>
</dbReference>